<reference evidence="2 3" key="1">
    <citation type="submission" date="2018-12" db="EMBL/GenBank/DDBJ databases">
        <title>Vibrio sp. isolated from China Sea.</title>
        <authorList>
            <person name="Li Y."/>
        </authorList>
    </citation>
    <scope>NUCLEOTIDE SEQUENCE [LARGE SCALE GENOMIC DNA]</scope>
    <source>
        <strain evidence="2 3">BEI207</strain>
    </source>
</reference>
<dbReference type="PROSITE" id="PS51257">
    <property type="entry name" value="PROKAR_LIPOPROTEIN"/>
    <property type="match status" value="1"/>
</dbReference>
<evidence type="ECO:0000313" key="2">
    <source>
        <dbReference type="EMBL" id="RTZ15574.1"/>
    </source>
</evidence>
<dbReference type="InterPro" id="IPR016502">
    <property type="entry name" value="T2SSS_2"/>
</dbReference>
<dbReference type="EMBL" id="RXZH01000004">
    <property type="protein sequence ID" value="RTZ15574.1"/>
    <property type="molecule type" value="Genomic_DNA"/>
</dbReference>
<keyword evidence="3" id="KW-1185">Reference proteome</keyword>
<name>A0A432CYQ6_9VIBR</name>
<feature type="signal peptide" evidence="1">
    <location>
        <begin position="1"/>
        <end position="19"/>
    </location>
</feature>
<gene>
    <name evidence="2" type="ORF">EJ063_10870</name>
</gene>
<dbReference type="RefSeq" id="WP_126574304.1">
    <property type="nucleotide sequence ID" value="NZ_RXZH01000004.1"/>
</dbReference>
<dbReference type="OrthoDB" id="5891336at2"/>
<feature type="chain" id="PRO_5019220806" description="Type II secretion system pilot lipoprotein GspS-beta" evidence="1">
    <location>
        <begin position="20"/>
        <end position="137"/>
    </location>
</feature>
<accession>A0A432CYQ6</accession>
<dbReference type="PIRSF" id="PIRSF007010">
    <property type="entry name" value="UCP007010"/>
    <property type="match status" value="1"/>
</dbReference>
<protein>
    <recommendedName>
        <fullName evidence="4">Type II secretion system pilot lipoprotein GspS-beta</fullName>
    </recommendedName>
</protein>
<evidence type="ECO:0008006" key="4">
    <source>
        <dbReference type="Google" id="ProtNLM"/>
    </source>
</evidence>
<sequence>MKSVSVKSLLLVASAAILAGCSSTSAEKQRHLELLAGSRADLLASELPLEHGPLAIMRANAKGTTIEIMMVYNQEAPGAKPTAQVLKQSIHTYCSSPSTKENLEVGLSYRIKMRNSRGQLMADELVTQERCTTTTKK</sequence>
<comment type="caution">
    <text evidence="2">The sequence shown here is derived from an EMBL/GenBank/DDBJ whole genome shotgun (WGS) entry which is preliminary data.</text>
</comment>
<evidence type="ECO:0000256" key="1">
    <source>
        <dbReference type="SAM" id="SignalP"/>
    </source>
</evidence>
<dbReference type="AlphaFoldDB" id="A0A432CYQ6"/>
<dbReference type="Proteomes" id="UP000268973">
    <property type="component" value="Unassembled WGS sequence"/>
</dbReference>
<proteinExistence type="predicted"/>
<dbReference type="Pfam" id="PF16549">
    <property type="entry name" value="T2SSS_2"/>
    <property type="match status" value="1"/>
</dbReference>
<evidence type="ECO:0000313" key="3">
    <source>
        <dbReference type="Proteomes" id="UP000268973"/>
    </source>
</evidence>
<organism evidence="2 3">
    <name type="scientific">Vibrio aquaticus</name>
    <dbReference type="NCBI Taxonomy" id="2496559"/>
    <lineage>
        <taxon>Bacteria</taxon>
        <taxon>Pseudomonadati</taxon>
        <taxon>Pseudomonadota</taxon>
        <taxon>Gammaproteobacteria</taxon>
        <taxon>Vibrionales</taxon>
        <taxon>Vibrionaceae</taxon>
        <taxon>Vibrio</taxon>
    </lineage>
</organism>
<dbReference type="Gene3D" id="3.30.300.250">
    <property type="match status" value="1"/>
</dbReference>
<keyword evidence="1" id="KW-0732">Signal</keyword>